<dbReference type="AlphaFoldDB" id="A0A3E0WV60"/>
<keyword evidence="6" id="KW-1185">Reference proteome</keyword>
<comment type="caution">
    <text evidence="5">The sequence shown here is derived from an EMBL/GenBank/DDBJ whole genome shotgun (WGS) entry which is preliminary data.</text>
</comment>
<dbReference type="Gene3D" id="3.40.50.720">
    <property type="entry name" value="NAD(P)-binding Rossmann-like Domain"/>
    <property type="match status" value="1"/>
</dbReference>
<dbReference type="CDD" id="cd05233">
    <property type="entry name" value="SDR_c"/>
    <property type="match status" value="1"/>
</dbReference>
<reference evidence="6" key="1">
    <citation type="submission" date="2017-05" db="EMBL/GenBank/DDBJ databases">
        <authorList>
            <person name="Sharma S."/>
            <person name="Sidhu C."/>
            <person name="Pinnaka A.K."/>
        </authorList>
    </citation>
    <scope>NUCLEOTIDE SEQUENCE [LARGE SCALE GENOMIC DNA]</scope>
    <source>
        <strain evidence="6">AK93</strain>
    </source>
</reference>
<dbReference type="PRINTS" id="PR00081">
    <property type="entry name" value="GDHRDH"/>
</dbReference>
<dbReference type="SUPFAM" id="SSF51735">
    <property type="entry name" value="NAD(P)-binding Rossmann-fold domains"/>
    <property type="match status" value="1"/>
</dbReference>
<dbReference type="Proteomes" id="UP000256763">
    <property type="component" value="Unassembled WGS sequence"/>
</dbReference>
<dbReference type="RefSeq" id="WP_116302211.1">
    <property type="nucleotide sequence ID" value="NZ_NFZV01000009.1"/>
</dbReference>
<gene>
    <name evidence="5" type="ORF">CAL65_11445</name>
</gene>
<evidence type="ECO:0000256" key="2">
    <source>
        <dbReference type="ARBA" id="ARBA00023002"/>
    </source>
</evidence>
<dbReference type="PRINTS" id="PR00080">
    <property type="entry name" value="SDRFAMILY"/>
</dbReference>
<evidence type="ECO:0000256" key="3">
    <source>
        <dbReference type="RuleBase" id="RU000363"/>
    </source>
</evidence>
<dbReference type="OrthoDB" id="9806974at2"/>
<keyword evidence="2" id="KW-0560">Oxidoreductase</keyword>
<protein>
    <recommendedName>
        <fullName evidence="4">Ketoreductase domain-containing protein</fullName>
    </recommendedName>
</protein>
<feature type="domain" description="Ketoreductase" evidence="4">
    <location>
        <begin position="7"/>
        <end position="192"/>
    </location>
</feature>
<evidence type="ECO:0000313" key="5">
    <source>
        <dbReference type="EMBL" id="RFA36063.1"/>
    </source>
</evidence>
<dbReference type="InterPro" id="IPR057326">
    <property type="entry name" value="KR_dom"/>
</dbReference>
<dbReference type="InterPro" id="IPR002347">
    <property type="entry name" value="SDR_fam"/>
</dbReference>
<dbReference type="InterPro" id="IPR036291">
    <property type="entry name" value="NAD(P)-bd_dom_sf"/>
</dbReference>
<comment type="similarity">
    <text evidence="1 3">Belongs to the short-chain dehydrogenases/reductases (SDR) family.</text>
</comment>
<accession>A0A3E0WV60</accession>
<evidence type="ECO:0000313" key="6">
    <source>
        <dbReference type="Proteomes" id="UP000256763"/>
    </source>
</evidence>
<sequence length="284" mass="30354">MNNFKDKVAVITGAGSGLGRELALSCAQRGMKLILADVDEQGLAETVSLAKANLATVEATTLRVDVSKLEQVEALAARAKEAFGGAHLVFNNAGVSVSGPIWENTPDDWQWVLGVNLYGIVWGIKTFVPLMLEQGEGYIVNTASAAGWVNMGGTAIYNASKSSAVAISETLVQDLKDAKANIGVSVLCPGFFPTGIADSERNRPAEFAATTPDSEARRLRDERVRKAIESSKISAREVAEQTLQAVANNQFYIFPHKHIKPLVAARAQAAQEEHTAFDPMASGR</sequence>
<dbReference type="GO" id="GO:0016616">
    <property type="term" value="F:oxidoreductase activity, acting on the CH-OH group of donors, NAD or NADP as acceptor"/>
    <property type="evidence" value="ECO:0007669"/>
    <property type="project" value="TreeGrafter"/>
</dbReference>
<name>A0A3E0WV60_9GAMM</name>
<evidence type="ECO:0000259" key="4">
    <source>
        <dbReference type="SMART" id="SM00822"/>
    </source>
</evidence>
<dbReference type="EMBL" id="NFZW01000010">
    <property type="protein sequence ID" value="RFA36063.1"/>
    <property type="molecule type" value="Genomic_DNA"/>
</dbReference>
<organism evidence="5 6">
    <name type="scientific">Alkalilimnicola ehrlichii</name>
    <dbReference type="NCBI Taxonomy" id="351052"/>
    <lineage>
        <taxon>Bacteria</taxon>
        <taxon>Pseudomonadati</taxon>
        <taxon>Pseudomonadota</taxon>
        <taxon>Gammaproteobacteria</taxon>
        <taxon>Chromatiales</taxon>
        <taxon>Ectothiorhodospiraceae</taxon>
        <taxon>Alkalilimnicola</taxon>
    </lineage>
</organism>
<proteinExistence type="inferred from homology"/>
<dbReference type="PANTHER" id="PTHR24322">
    <property type="entry name" value="PKSB"/>
    <property type="match status" value="1"/>
</dbReference>
<evidence type="ECO:0000256" key="1">
    <source>
        <dbReference type="ARBA" id="ARBA00006484"/>
    </source>
</evidence>
<dbReference type="SMART" id="SM00822">
    <property type="entry name" value="PKS_KR"/>
    <property type="match status" value="1"/>
</dbReference>
<dbReference type="Pfam" id="PF00106">
    <property type="entry name" value="adh_short"/>
    <property type="match status" value="1"/>
</dbReference>
<dbReference type="PANTHER" id="PTHR24322:SF736">
    <property type="entry name" value="RETINOL DEHYDROGENASE 10"/>
    <property type="match status" value="1"/>
</dbReference>
<dbReference type="NCBIfam" id="NF004843">
    <property type="entry name" value="PRK06194.1"/>
    <property type="match status" value="1"/>
</dbReference>